<keyword evidence="2" id="KW-1185">Reference proteome</keyword>
<dbReference type="AlphaFoldDB" id="A0A2X0M1T0"/>
<evidence type="ECO:0000313" key="2">
    <source>
        <dbReference type="Proteomes" id="UP000249464"/>
    </source>
</evidence>
<evidence type="ECO:0000313" key="1">
    <source>
        <dbReference type="EMBL" id="SGY41564.1"/>
    </source>
</evidence>
<accession>A0A2X0M1T0</accession>
<name>A0A2X0M1T0_9BASI</name>
<reference evidence="1 2" key="1">
    <citation type="submission" date="2016-11" db="EMBL/GenBank/DDBJ databases">
        <authorList>
            <person name="Jaros S."/>
            <person name="Januszkiewicz K."/>
            <person name="Wedrychowicz H."/>
        </authorList>
    </citation>
    <scope>NUCLEOTIDE SEQUENCE [LARGE SCALE GENOMIC DNA]</scope>
</reference>
<dbReference type="Proteomes" id="UP000249464">
    <property type="component" value="Unassembled WGS sequence"/>
</dbReference>
<proteinExistence type="predicted"/>
<dbReference type="EMBL" id="FQNC01000042">
    <property type="protein sequence ID" value="SGY41564.1"/>
    <property type="molecule type" value="Genomic_DNA"/>
</dbReference>
<organism evidence="1 2">
    <name type="scientific">Microbotryum silenes-dioicae</name>
    <dbReference type="NCBI Taxonomy" id="796604"/>
    <lineage>
        <taxon>Eukaryota</taxon>
        <taxon>Fungi</taxon>
        <taxon>Dikarya</taxon>
        <taxon>Basidiomycota</taxon>
        <taxon>Pucciniomycotina</taxon>
        <taxon>Microbotryomycetes</taxon>
        <taxon>Microbotryales</taxon>
        <taxon>Microbotryaceae</taxon>
        <taxon>Microbotryum</taxon>
    </lineage>
</organism>
<sequence>MPDRPAASRERPARPGRVLSWLFGLRGVQADELGRCVGNDWVAAGAGDASVDATRRIDCAWAGGATLDICISRGLLRFSGPDDASPEIDWSERRTA</sequence>
<protein>
    <submittedName>
        <fullName evidence="1">BQ5605_C003g02528 protein</fullName>
    </submittedName>
</protein>
<gene>
    <name evidence="1" type="primary">BQ5605_C003g02528</name>
    <name evidence="1" type="ORF">BQ5605_C003G02528</name>
</gene>